<dbReference type="PROSITE" id="PS50041">
    <property type="entry name" value="C_TYPE_LECTIN_2"/>
    <property type="match status" value="1"/>
</dbReference>
<dbReference type="AlphaFoldDB" id="A0A914DTZ3"/>
<dbReference type="Proteomes" id="UP000887540">
    <property type="component" value="Unplaced"/>
</dbReference>
<feature type="chain" id="PRO_5037794225" evidence="2">
    <location>
        <begin position="20"/>
        <end position="441"/>
    </location>
</feature>
<dbReference type="Gene3D" id="3.10.100.10">
    <property type="entry name" value="Mannose-Binding Protein A, subunit A"/>
    <property type="match status" value="1"/>
</dbReference>
<feature type="domain" description="VWFA" evidence="4">
    <location>
        <begin position="51"/>
        <end position="253"/>
    </location>
</feature>
<name>A0A914DTZ3_9BILA</name>
<protein>
    <submittedName>
        <fullName evidence="6">Uncharacterized protein</fullName>
    </submittedName>
</protein>
<dbReference type="SMART" id="SM00327">
    <property type="entry name" value="VWA"/>
    <property type="match status" value="1"/>
</dbReference>
<keyword evidence="2" id="KW-0732">Signal</keyword>
<dbReference type="SUPFAM" id="SSF56436">
    <property type="entry name" value="C-type lectin-like"/>
    <property type="match status" value="1"/>
</dbReference>
<evidence type="ECO:0000256" key="2">
    <source>
        <dbReference type="SAM" id="SignalP"/>
    </source>
</evidence>
<feature type="signal peptide" evidence="2">
    <location>
        <begin position="1"/>
        <end position="19"/>
    </location>
</feature>
<evidence type="ECO:0000259" key="4">
    <source>
        <dbReference type="PROSITE" id="PS50234"/>
    </source>
</evidence>
<feature type="domain" description="C-type lectin" evidence="3">
    <location>
        <begin position="287"/>
        <end position="388"/>
    </location>
</feature>
<dbReference type="InterPro" id="IPR001304">
    <property type="entry name" value="C-type_lectin-like"/>
</dbReference>
<accession>A0A914DTZ3</accession>
<dbReference type="Pfam" id="PF00092">
    <property type="entry name" value="VWA"/>
    <property type="match status" value="1"/>
</dbReference>
<dbReference type="WBParaSite" id="ACRNAN_scaffold3685.g28789.t1">
    <property type="protein sequence ID" value="ACRNAN_scaffold3685.g28789.t1"/>
    <property type="gene ID" value="ACRNAN_scaffold3685.g28789"/>
</dbReference>
<dbReference type="SUPFAM" id="SSF53300">
    <property type="entry name" value="vWA-like"/>
    <property type="match status" value="1"/>
</dbReference>
<dbReference type="InterPro" id="IPR016187">
    <property type="entry name" value="CTDL_fold"/>
</dbReference>
<evidence type="ECO:0000313" key="6">
    <source>
        <dbReference type="WBParaSite" id="ACRNAN_scaffold3685.g28789.t1"/>
    </source>
</evidence>
<dbReference type="PANTHER" id="PTHR31024:SF3">
    <property type="entry name" value="C-TYPE LECTIN-RELATED"/>
    <property type="match status" value="1"/>
</dbReference>
<dbReference type="PANTHER" id="PTHR31024">
    <property type="entry name" value="C-TYPE LECTIN"/>
    <property type="match status" value="1"/>
</dbReference>
<dbReference type="Gene3D" id="3.40.50.410">
    <property type="entry name" value="von Willebrand factor, type A domain"/>
    <property type="match status" value="1"/>
</dbReference>
<dbReference type="CDD" id="cd00037">
    <property type="entry name" value="CLECT"/>
    <property type="match status" value="1"/>
</dbReference>
<dbReference type="InterPro" id="IPR016186">
    <property type="entry name" value="C-type_lectin-like/link_sf"/>
</dbReference>
<dbReference type="InterPro" id="IPR036465">
    <property type="entry name" value="vWFA_dom_sf"/>
</dbReference>
<proteinExistence type="predicted"/>
<evidence type="ECO:0000259" key="3">
    <source>
        <dbReference type="PROSITE" id="PS50041"/>
    </source>
</evidence>
<sequence>MGLFLQLICLFVVTAFSYSSVIPQLPKYVVKDAGDPVGVTCPQNISNAWLDIVIAIDISTNMGPSQVRQITLNLASELSKYVISQGQVGDPNHYTRVAIITYGSNATVLYDLAKINSNQMFQSAITSVVGSTSDGVSNITDAMTQAYNLIYDQQPCDEPFGCQKVARPPVLVLFAASVNGDTNSIYQTAQQIQQLGTIIPVNYNPTNTMLTSILNTIATPGMYFAKPWVAKDMDWALLQSNCFCTWWAGLQLVVMEPSTQRYTRYAECFNVWDLIGGSLNLNDTDVCGSSEVGYPAAINAQATSDFIKKMLKEEIPNQFYIGLHRQGHSPTGKWMWYTFGGNDMPMGTFNDWASDANPNAPVTCAEEKRQPGSTQQNPIYKWEPVSCELWDTGATNVICSLKACTSDNFCVTAIPSEFKSTKSRPRLPKNKQVGQLKGIKH</sequence>
<dbReference type="PROSITE" id="PS50234">
    <property type="entry name" value="VWFA"/>
    <property type="match status" value="1"/>
</dbReference>
<feature type="region of interest" description="Disordered" evidence="1">
    <location>
        <begin position="421"/>
        <end position="441"/>
    </location>
</feature>
<keyword evidence="5" id="KW-1185">Reference proteome</keyword>
<dbReference type="InterPro" id="IPR002035">
    <property type="entry name" value="VWF_A"/>
</dbReference>
<reference evidence="6" key="1">
    <citation type="submission" date="2022-11" db="UniProtKB">
        <authorList>
            <consortium name="WormBaseParasite"/>
        </authorList>
    </citation>
    <scope>IDENTIFICATION</scope>
</reference>
<evidence type="ECO:0000256" key="1">
    <source>
        <dbReference type="SAM" id="MobiDB-lite"/>
    </source>
</evidence>
<evidence type="ECO:0000313" key="5">
    <source>
        <dbReference type="Proteomes" id="UP000887540"/>
    </source>
</evidence>
<organism evidence="5 6">
    <name type="scientific">Acrobeloides nanus</name>
    <dbReference type="NCBI Taxonomy" id="290746"/>
    <lineage>
        <taxon>Eukaryota</taxon>
        <taxon>Metazoa</taxon>
        <taxon>Ecdysozoa</taxon>
        <taxon>Nematoda</taxon>
        <taxon>Chromadorea</taxon>
        <taxon>Rhabditida</taxon>
        <taxon>Tylenchina</taxon>
        <taxon>Cephalobomorpha</taxon>
        <taxon>Cephaloboidea</taxon>
        <taxon>Cephalobidae</taxon>
        <taxon>Acrobeloides</taxon>
    </lineage>
</organism>